<protein>
    <submittedName>
        <fullName evidence="2">Lipoprotein</fullName>
    </submittedName>
</protein>
<dbReference type="RefSeq" id="WP_065491846.1">
    <property type="nucleotide sequence ID" value="NZ_CP009111.1"/>
</dbReference>
<dbReference type="AlphaFoldDB" id="A0A1B1KB14"/>
<dbReference type="PATRIC" id="fig|37919.13.peg.5413"/>
<dbReference type="InterPro" id="IPR024520">
    <property type="entry name" value="DUF3558"/>
</dbReference>
<dbReference type="PROSITE" id="PS51257">
    <property type="entry name" value="PROKAR_LIPOPROTEIN"/>
    <property type="match status" value="1"/>
</dbReference>
<keyword evidence="2" id="KW-0449">Lipoprotein</keyword>
<proteinExistence type="predicted"/>
<evidence type="ECO:0000313" key="2">
    <source>
        <dbReference type="EMBL" id="ANS29817.1"/>
    </source>
</evidence>
<reference evidence="2 3" key="1">
    <citation type="submission" date="2014-07" db="EMBL/GenBank/DDBJ databases">
        <authorList>
            <person name="Zhang J.E."/>
            <person name="Yang H."/>
            <person name="Guo J."/>
            <person name="Deng Z."/>
            <person name="Luo H."/>
            <person name="Luo M."/>
            <person name="Zhao B."/>
        </authorList>
    </citation>
    <scope>NUCLEOTIDE SEQUENCE [LARGE SCALE GENOMIC DNA]</scope>
    <source>
        <strain evidence="2 3">1CP</strain>
    </source>
</reference>
<dbReference type="Proteomes" id="UP000186108">
    <property type="component" value="Chromosome"/>
</dbReference>
<accession>A0A1B1KB14</accession>
<sequence length="180" mass="18730">MRSSSDPVRLTVRATCVVAAAVVLAGCGAGDGSETAPAASAPTTSVSAQPGAFVGECGSLTDAEVYERAGITGLTPVSRNGIKCRWEADGGERYVMFTWYRGSPIDRERSVAKGIGHEVHDLEIAGHRGFSSQNVGFCEVALGTGSDFVHWLVRYGTGNAPSDPCAAPTALGRLTLEKVK</sequence>
<dbReference type="Pfam" id="PF12079">
    <property type="entry name" value="DUF3558"/>
    <property type="match status" value="1"/>
</dbReference>
<organism evidence="2 3">
    <name type="scientific">Rhodococcus opacus</name>
    <name type="common">Nocardia opaca</name>
    <dbReference type="NCBI Taxonomy" id="37919"/>
    <lineage>
        <taxon>Bacteria</taxon>
        <taxon>Bacillati</taxon>
        <taxon>Actinomycetota</taxon>
        <taxon>Actinomycetes</taxon>
        <taxon>Mycobacteriales</taxon>
        <taxon>Nocardiaceae</taxon>
        <taxon>Rhodococcus</taxon>
    </lineage>
</organism>
<evidence type="ECO:0000313" key="3">
    <source>
        <dbReference type="Proteomes" id="UP000186108"/>
    </source>
</evidence>
<evidence type="ECO:0000256" key="1">
    <source>
        <dbReference type="SAM" id="SignalP"/>
    </source>
</evidence>
<keyword evidence="1" id="KW-0732">Signal</keyword>
<name>A0A1B1KB14_RHOOP</name>
<feature type="signal peptide" evidence="1">
    <location>
        <begin position="1"/>
        <end position="25"/>
    </location>
</feature>
<feature type="chain" id="PRO_5039519099" evidence="1">
    <location>
        <begin position="26"/>
        <end position="180"/>
    </location>
</feature>
<dbReference type="EMBL" id="CP009111">
    <property type="protein sequence ID" value="ANS29817.1"/>
    <property type="molecule type" value="Genomic_DNA"/>
</dbReference>
<gene>
    <name evidence="2" type="ORF">R1CP_25825</name>
</gene>